<evidence type="ECO:0000313" key="7">
    <source>
        <dbReference type="Proteomes" id="UP000002429"/>
    </source>
</evidence>
<evidence type="ECO:0000256" key="2">
    <source>
        <dbReference type="ARBA" id="ARBA00022692"/>
    </source>
</evidence>
<dbReference type="GO" id="GO:0005886">
    <property type="term" value="C:plasma membrane"/>
    <property type="evidence" value="ECO:0007669"/>
    <property type="project" value="UniProtKB-SubCell"/>
</dbReference>
<evidence type="ECO:0000313" key="6">
    <source>
        <dbReference type="EMBL" id="ABF12207.1"/>
    </source>
</evidence>
<keyword evidence="6" id="KW-0614">Plasmid</keyword>
<dbReference type="InterPro" id="IPR051598">
    <property type="entry name" value="TSUP/Inactive_protease-like"/>
</dbReference>
<dbReference type="AlphaFoldDB" id="Q1LCB9"/>
<feature type="transmembrane region" description="Helical" evidence="5">
    <location>
        <begin position="147"/>
        <end position="164"/>
    </location>
</feature>
<proteinExistence type="inferred from homology"/>
<evidence type="ECO:0000256" key="4">
    <source>
        <dbReference type="ARBA" id="ARBA00023136"/>
    </source>
</evidence>
<dbReference type="PANTHER" id="PTHR43701:SF2">
    <property type="entry name" value="MEMBRANE TRANSPORTER PROTEIN YJNA-RELATED"/>
    <property type="match status" value="1"/>
</dbReference>
<dbReference type="Proteomes" id="UP000002429">
    <property type="component" value="Plasmid megaplasmid"/>
</dbReference>
<keyword evidence="2 5" id="KW-0812">Transmembrane</keyword>
<comment type="similarity">
    <text evidence="5">Belongs to the 4-toluene sulfonate uptake permease (TSUP) (TC 2.A.102) family.</text>
</comment>
<dbReference type="EMBL" id="CP000353">
    <property type="protein sequence ID" value="ABF12207.1"/>
    <property type="molecule type" value="Genomic_DNA"/>
</dbReference>
<gene>
    <name evidence="6" type="ordered locus">Rmet_5348</name>
</gene>
<sequence>MPLSQSAHSAPSPCSMGVPGRARRWHGICNDWRLTKILTLAPPAFVLMESIYAVGASLGAIVGLILALTGAGGAILAVPLLVFGLHLRMAEAGPIALLAVGVSAAVGALIGLRAGIVRYRAAAMMAASGVLASPVGLWLAHRVPNGPLTVLFAIVLGWVAVRMFRQSRAPQPVASAAAAATAASTAMLPQGPLPPCQLDDATGRFVWTASCTRALAASGIGAGFLSGLLGVGGGFVIVPALRRATNAPVKTIVATSLAVITLVSASGVVSTALAGNMNWHVAAPFAAGAMLGMLVGRLFASRLSGQRLQQGFAVVAGLIAIGMVVKVVLAV</sequence>
<name>Q1LCB9_CUPMC</name>
<comment type="subcellular location">
    <subcellularLocation>
        <location evidence="5">Cell membrane</location>
        <topology evidence="5">Multi-pass membrane protein</topology>
    </subcellularLocation>
    <subcellularLocation>
        <location evidence="1">Membrane</location>
        <topology evidence="1">Multi-pass membrane protein</topology>
    </subcellularLocation>
</comment>
<geneLocation type="plasmid" evidence="6 7">
    <name>megaplasmid</name>
</geneLocation>
<keyword evidence="4 5" id="KW-0472">Membrane</keyword>
<organism evidence="6 7">
    <name type="scientific">Cupriavidus metallidurans (strain ATCC 43123 / DSM 2839 / NBRC 102507 / CH34)</name>
    <name type="common">Ralstonia metallidurans</name>
    <dbReference type="NCBI Taxonomy" id="266264"/>
    <lineage>
        <taxon>Bacteria</taxon>
        <taxon>Pseudomonadati</taxon>
        <taxon>Pseudomonadota</taxon>
        <taxon>Betaproteobacteria</taxon>
        <taxon>Burkholderiales</taxon>
        <taxon>Burkholderiaceae</taxon>
        <taxon>Cupriavidus</taxon>
    </lineage>
</organism>
<protein>
    <recommendedName>
        <fullName evidence="5">Probable membrane transporter protein</fullName>
    </recommendedName>
</protein>
<feature type="transmembrane region" description="Helical" evidence="5">
    <location>
        <begin position="214"/>
        <end position="241"/>
    </location>
</feature>
<dbReference type="PANTHER" id="PTHR43701">
    <property type="entry name" value="MEMBRANE TRANSPORTER PROTEIN MJ0441-RELATED"/>
    <property type="match status" value="1"/>
</dbReference>
<evidence type="ECO:0000256" key="1">
    <source>
        <dbReference type="ARBA" id="ARBA00004141"/>
    </source>
</evidence>
<dbReference type="InterPro" id="IPR002781">
    <property type="entry name" value="TM_pro_TauE-like"/>
</dbReference>
<accession>Q1LCB9</accession>
<feature type="transmembrane region" description="Helical" evidence="5">
    <location>
        <begin position="312"/>
        <end position="330"/>
    </location>
</feature>
<feature type="transmembrane region" description="Helical" evidence="5">
    <location>
        <begin position="95"/>
        <end position="116"/>
    </location>
</feature>
<keyword evidence="7" id="KW-1185">Reference proteome</keyword>
<evidence type="ECO:0000256" key="3">
    <source>
        <dbReference type="ARBA" id="ARBA00022989"/>
    </source>
</evidence>
<dbReference type="KEGG" id="rme:Rmet_5348"/>
<reference evidence="7" key="1">
    <citation type="journal article" date="2010" name="PLoS ONE">
        <title>The complete genome sequence of Cupriavidus metallidurans strain CH34, a master survivalist in harsh and anthropogenic environments.</title>
        <authorList>
            <person name="Janssen P.J."/>
            <person name="Van Houdt R."/>
            <person name="Moors H."/>
            <person name="Monsieurs P."/>
            <person name="Morin N."/>
            <person name="Michaux A."/>
            <person name="Benotmane M.A."/>
            <person name="Leys N."/>
            <person name="Vallaeys T."/>
            <person name="Lapidus A."/>
            <person name="Monchy S."/>
            <person name="Medigue C."/>
            <person name="Taghavi S."/>
            <person name="McCorkle S."/>
            <person name="Dunn J."/>
            <person name="van der Lelie D."/>
            <person name="Mergeay M."/>
        </authorList>
    </citation>
    <scope>NUCLEOTIDE SEQUENCE [LARGE SCALE GENOMIC DNA]</scope>
    <source>
        <strain evidence="7">ATCC 43123 / DSM 2839 / NBRC 102507 / CH34</strain>
    </source>
</reference>
<dbReference type="eggNOG" id="COG0730">
    <property type="taxonomic scope" value="Bacteria"/>
</dbReference>
<keyword evidence="3 5" id="KW-1133">Transmembrane helix</keyword>
<keyword evidence="5" id="KW-1003">Cell membrane</keyword>
<feature type="transmembrane region" description="Helical" evidence="5">
    <location>
        <begin position="281"/>
        <end position="300"/>
    </location>
</feature>
<dbReference type="HOGENOM" id="CLU_045498_5_0_4"/>
<evidence type="ECO:0000256" key="5">
    <source>
        <dbReference type="RuleBase" id="RU363041"/>
    </source>
</evidence>
<feature type="transmembrane region" description="Helical" evidence="5">
    <location>
        <begin position="253"/>
        <end position="275"/>
    </location>
</feature>
<dbReference type="Pfam" id="PF01925">
    <property type="entry name" value="TauE"/>
    <property type="match status" value="1"/>
</dbReference>
<feature type="transmembrane region" description="Helical" evidence="5">
    <location>
        <begin position="50"/>
        <end position="83"/>
    </location>
</feature>